<feature type="region of interest" description="Disordered" evidence="7">
    <location>
        <begin position="184"/>
        <end position="203"/>
    </location>
</feature>
<evidence type="ECO:0000256" key="5">
    <source>
        <dbReference type="RuleBase" id="RU004478"/>
    </source>
</evidence>
<dbReference type="CDD" id="cd00446">
    <property type="entry name" value="GrpE"/>
    <property type="match status" value="1"/>
</dbReference>
<organism evidence="8 9">
    <name type="scientific">Streptomyces sp. 900105755</name>
    <dbReference type="NCBI Taxonomy" id="3154389"/>
    <lineage>
        <taxon>Bacteria</taxon>
        <taxon>Bacillati</taxon>
        <taxon>Actinomycetota</taxon>
        <taxon>Actinomycetes</taxon>
        <taxon>Kitasatosporales</taxon>
        <taxon>Streptomycetaceae</taxon>
        <taxon>Streptomyces</taxon>
    </lineage>
</organism>
<reference evidence="8 9" key="1">
    <citation type="submission" date="2024-06" db="EMBL/GenBank/DDBJ databases">
        <title>The Natural Products Discovery Center: Release of the First 8490 Sequenced Strains for Exploring Actinobacteria Biosynthetic Diversity.</title>
        <authorList>
            <person name="Kalkreuter E."/>
            <person name="Kautsar S.A."/>
            <person name="Yang D."/>
            <person name="Bader C.D."/>
            <person name="Teijaro C.N."/>
            <person name="Fluegel L."/>
            <person name="Davis C.M."/>
            <person name="Simpson J.R."/>
            <person name="Lauterbach L."/>
            <person name="Steele A.D."/>
            <person name="Gui C."/>
            <person name="Meng S."/>
            <person name="Li G."/>
            <person name="Viehrig K."/>
            <person name="Ye F."/>
            <person name="Su P."/>
            <person name="Kiefer A.F."/>
            <person name="Nichols A."/>
            <person name="Cepeda A.J."/>
            <person name="Yan W."/>
            <person name="Fan B."/>
            <person name="Jiang Y."/>
            <person name="Adhikari A."/>
            <person name="Zheng C.-J."/>
            <person name="Schuster L."/>
            <person name="Cowan T.M."/>
            <person name="Smanski M.J."/>
            <person name="Chevrette M.G."/>
            <person name="De Carvalho L.P.S."/>
            <person name="Shen B."/>
        </authorList>
    </citation>
    <scope>NUCLEOTIDE SEQUENCE [LARGE SCALE GENOMIC DNA]</scope>
    <source>
        <strain evidence="8 9">NPDC001694</strain>
    </source>
</reference>
<feature type="coiled-coil region" evidence="6">
    <location>
        <begin position="48"/>
        <end position="82"/>
    </location>
</feature>
<dbReference type="SUPFAM" id="SSF58014">
    <property type="entry name" value="Coiled-coil domain of nucleotide exchange factor GrpE"/>
    <property type="match status" value="1"/>
</dbReference>
<dbReference type="Proteomes" id="UP001490365">
    <property type="component" value="Unassembled WGS sequence"/>
</dbReference>
<comment type="subunit">
    <text evidence="3">Homodimer.</text>
</comment>
<comment type="function">
    <text evidence="3 4">Participates actively in the response to hyperosmotic and heat shock by preventing the aggregation of stress-denatured proteins, in association with DnaK and GrpE. It is the nucleotide exchange factor for DnaK and may function as a thermosensor. Unfolded proteins bind initially to DnaJ; upon interaction with the DnaJ-bound protein, DnaK hydrolyzes its bound ATP, resulting in the formation of a stable complex. GrpE releases ADP from DnaK; ATP binding to DnaK triggers the release of the substrate protein, thus completing the reaction cycle. Several rounds of ATP-dependent interactions between DnaJ, DnaK and GrpE are required for fully efficient folding.</text>
</comment>
<proteinExistence type="inferred from homology"/>
<dbReference type="HAMAP" id="MF_01151">
    <property type="entry name" value="GrpE"/>
    <property type="match status" value="1"/>
</dbReference>
<dbReference type="InterPro" id="IPR013805">
    <property type="entry name" value="GrpE_CC"/>
</dbReference>
<keyword evidence="9" id="KW-1185">Reference proteome</keyword>
<evidence type="ECO:0000256" key="2">
    <source>
        <dbReference type="ARBA" id="ARBA00023186"/>
    </source>
</evidence>
<comment type="caution">
    <text evidence="8">The sequence shown here is derived from an EMBL/GenBank/DDBJ whole genome shotgun (WGS) entry which is preliminary data.</text>
</comment>
<dbReference type="SUPFAM" id="SSF51064">
    <property type="entry name" value="Head domain of nucleotide exchange factor GrpE"/>
    <property type="match status" value="1"/>
</dbReference>
<keyword evidence="3" id="KW-0963">Cytoplasm</keyword>
<dbReference type="InterPro" id="IPR009012">
    <property type="entry name" value="GrpE_head"/>
</dbReference>
<feature type="compositionally biased region" description="Basic residues" evidence="7">
    <location>
        <begin position="252"/>
        <end position="265"/>
    </location>
</feature>
<accession>A0ABV1TSB4</accession>
<gene>
    <name evidence="3 8" type="primary">grpE</name>
    <name evidence="8" type="ORF">ABT211_35220</name>
</gene>
<dbReference type="PANTHER" id="PTHR21237">
    <property type="entry name" value="GRPE PROTEIN"/>
    <property type="match status" value="1"/>
</dbReference>
<dbReference type="PROSITE" id="PS01071">
    <property type="entry name" value="GRPE"/>
    <property type="match status" value="1"/>
</dbReference>
<keyword evidence="3 4" id="KW-0346">Stress response</keyword>
<dbReference type="RefSeq" id="WP_351960804.1">
    <property type="nucleotide sequence ID" value="NZ_JBEOZM010000022.1"/>
</dbReference>
<comment type="subcellular location">
    <subcellularLocation>
        <location evidence="3">Cytoplasm</location>
    </subcellularLocation>
</comment>
<evidence type="ECO:0000256" key="3">
    <source>
        <dbReference type="HAMAP-Rule" id="MF_01151"/>
    </source>
</evidence>
<sequence>MGPPDSPSGPEGPDPGCWARGYLRAAFQGNGCGSRSSPVPARKPSSELDQLRRLVQERTADLQRVKAEYDNYRKRVRRDRLAVREIAVANVVRALLPVLDAADRACANEPLTSGLRDIADSLKEQLGSLGVTSFGEVGDWFDPACHDALTHHVAPEADGFVCSAVLRPGYRLGENLLRPATVEVTGSAQPTRSAPAPRCGGRGSSARDVGRGCLSCGAEACPVRVHRRGHRLRCPENHWRAEVTNQAAPRVPRSRTRTRRIRRPGQSREGHRRGAERARPAHQPGFYWLPLVSIRDLVSANRIRRSSVIMGMAHAG</sequence>
<dbReference type="Pfam" id="PF01025">
    <property type="entry name" value="GrpE"/>
    <property type="match status" value="1"/>
</dbReference>
<evidence type="ECO:0000313" key="8">
    <source>
        <dbReference type="EMBL" id="MER6272487.1"/>
    </source>
</evidence>
<name>A0ABV1TSB4_9ACTN</name>
<evidence type="ECO:0000256" key="6">
    <source>
        <dbReference type="SAM" id="Coils"/>
    </source>
</evidence>
<evidence type="ECO:0000256" key="7">
    <source>
        <dbReference type="SAM" id="MobiDB-lite"/>
    </source>
</evidence>
<dbReference type="Gene3D" id="2.30.22.10">
    <property type="entry name" value="Head domain of nucleotide exchange factor GrpE"/>
    <property type="match status" value="1"/>
</dbReference>
<evidence type="ECO:0000256" key="4">
    <source>
        <dbReference type="RuleBase" id="RU000639"/>
    </source>
</evidence>
<protein>
    <recommendedName>
        <fullName evidence="3 4">Protein GrpE</fullName>
    </recommendedName>
    <alternativeName>
        <fullName evidence="3">HSP-70 cofactor</fullName>
    </alternativeName>
</protein>
<dbReference type="Gene3D" id="3.90.20.20">
    <property type="match status" value="1"/>
</dbReference>
<keyword evidence="2 3" id="KW-0143">Chaperone</keyword>
<evidence type="ECO:0000313" key="9">
    <source>
        <dbReference type="Proteomes" id="UP001490365"/>
    </source>
</evidence>
<evidence type="ECO:0000256" key="1">
    <source>
        <dbReference type="ARBA" id="ARBA00009054"/>
    </source>
</evidence>
<feature type="region of interest" description="Disordered" evidence="7">
    <location>
        <begin position="246"/>
        <end position="279"/>
    </location>
</feature>
<comment type="similarity">
    <text evidence="1 3 5">Belongs to the GrpE family.</text>
</comment>
<keyword evidence="6" id="KW-0175">Coiled coil</keyword>
<dbReference type="EMBL" id="JBEOZM010000022">
    <property type="protein sequence ID" value="MER6272487.1"/>
    <property type="molecule type" value="Genomic_DNA"/>
</dbReference>
<dbReference type="PRINTS" id="PR00773">
    <property type="entry name" value="GRPEPROTEIN"/>
</dbReference>
<dbReference type="PANTHER" id="PTHR21237:SF23">
    <property type="entry name" value="GRPE PROTEIN HOMOLOG, MITOCHONDRIAL"/>
    <property type="match status" value="1"/>
</dbReference>
<dbReference type="InterPro" id="IPR000740">
    <property type="entry name" value="GrpE"/>
</dbReference>
<feature type="compositionally biased region" description="Basic and acidic residues" evidence="7">
    <location>
        <begin position="266"/>
        <end position="279"/>
    </location>
</feature>